<proteinExistence type="predicted"/>
<feature type="chain" id="PRO_5047219458" description="DUF4136 domain-containing protein" evidence="1">
    <location>
        <begin position="19"/>
        <end position="194"/>
    </location>
</feature>
<comment type="caution">
    <text evidence="2">The sequence shown here is derived from an EMBL/GenBank/DDBJ whole genome shotgun (WGS) entry which is preliminary data.</text>
</comment>
<name>A0ABU3TK17_9BACT</name>
<gene>
    <name evidence="2" type="ORF">ROI90_15035</name>
</gene>
<sequence>MKYFLSLCLSLIGPVCLAQQLYLKPHSFIDKQIIKEVSTDLHKRGIHQTLVYQALLCDTKAYRMYSLLIWPKNDTAIWARLVTDSCLYEAINLRSSFFAFTVSERGWAVEKENQLKFVPPLLAPYCEREVVLDTSGKQYRYFEYGSISTYHPSLNREASRQAIIRELRPLLQQAVIMSSLCSPYQRPDIIHSTP</sequence>
<feature type="signal peptide" evidence="1">
    <location>
        <begin position="1"/>
        <end position="18"/>
    </location>
</feature>
<keyword evidence="3" id="KW-1185">Reference proteome</keyword>
<evidence type="ECO:0000313" key="2">
    <source>
        <dbReference type="EMBL" id="MDU0371719.1"/>
    </source>
</evidence>
<evidence type="ECO:0000313" key="3">
    <source>
        <dbReference type="Proteomes" id="UP001250698"/>
    </source>
</evidence>
<protein>
    <recommendedName>
        <fullName evidence="4">DUF4136 domain-containing protein</fullName>
    </recommendedName>
</protein>
<dbReference type="RefSeq" id="WP_315999178.1">
    <property type="nucleotide sequence ID" value="NZ_JAWDJT010000010.1"/>
</dbReference>
<evidence type="ECO:0008006" key="4">
    <source>
        <dbReference type="Google" id="ProtNLM"/>
    </source>
</evidence>
<accession>A0ABU3TK17</accession>
<evidence type="ECO:0000256" key="1">
    <source>
        <dbReference type="SAM" id="SignalP"/>
    </source>
</evidence>
<reference evidence="2 3" key="1">
    <citation type="submission" date="2023-10" db="EMBL/GenBank/DDBJ databases">
        <title>Hymenobacter endophyticus sp. nov., an isolate from the leaf tissues of wheat.</title>
        <authorList>
            <person name="Dai Y."/>
        </authorList>
    </citation>
    <scope>NUCLEOTIDE SEQUENCE [LARGE SCALE GENOMIC DNA]</scope>
    <source>
        <strain evidence="2 3">ZK17L-C2</strain>
    </source>
</reference>
<dbReference type="Proteomes" id="UP001250698">
    <property type="component" value="Unassembled WGS sequence"/>
</dbReference>
<dbReference type="EMBL" id="JAWDJT010000010">
    <property type="protein sequence ID" value="MDU0371719.1"/>
    <property type="molecule type" value="Genomic_DNA"/>
</dbReference>
<organism evidence="2 3">
    <name type="scientific">Hymenobacter endophyticus</name>
    <dbReference type="NCBI Taxonomy" id="3076335"/>
    <lineage>
        <taxon>Bacteria</taxon>
        <taxon>Pseudomonadati</taxon>
        <taxon>Bacteroidota</taxon>
        <taxon>Cytophagia</taxon>
        <taxon>Cytophagales</taxon>
        <taxon>Hymenobacteraceae</taxon>
        <taxon>Hymenobacter</taxon>
    </lineage>
</organism>
<keyword evidence="1" id="KW-0732">Signal</keyword>